<dbReference type="GeneID" id="20073526"/>
<dbReference type="PANTHER" id="PTHR45992:SF11">
    <property type="entry name" value="ALPHA-TYPE PROTEIN KINASE DOMAIN-CONTAINING PROTEIN"/>
    <property type="match status" value="1"/>
</dbReference>
<evidence type="ECO:0000256" key="1">
    <source>
        <dbReference type="ARBA" id="ARBA00008651"/>
    </source>
</evidence>
<dbReference type="Proteomes" id="UP000006769">
    <property type="component" value="Unassembled WGS sequence"/>
</dbReference>
<dbReference type="InterPro" id="IPR011009">
    <property type="entry name" value="Kinase-like_dom_sf"/>
</dbReference>
<evidence type="ECO:0000256" key="2">
    <source>
        <dbReference type="ARBA" id="ARBA00022527"/>
    </source>
</evidence>
<evidence type="ECO:0000259" key="7">
    <source>
        <dbReference type="PROSITE" id="PS51158"/>
    </source>
</evidence>
<evidence type="ECO:0000256" key="3">
    <source>
        <dbReference type="ARBA" id="ARBA00022679"/>
    </source>
</evidence>
<dbReference type="GO" id="GO:0005524">
    <property type="term" value="F:ATP binding"/>
    <property type="evidence" value="ECO:0007669"/>
    <property type="project" value="UniProtKB-KW"/>
</dbReference>
<reference evidence="8 9" key="1">
    <citation type="submission" date="2011-11" db="EMBL/GenBank/DDBJ databases">
        <authorList>
            <person name="Hannick L."/>
            <person name="Karamycheva S."/>
            <person name="Lorenzi H."/>
            <person name="Caler E."/>
        </authorList>
    </citation>
    <scope>NUCLEOTIDE SEQUENCE [LARGE SCALE GENOMIC DNA]</scope>
    <source>
        <strain evidence="8 9">P19</strain>
    </source>
</reference>
<organism evidence="8 9">
    <name type="scientific">Entamoeba nuttalli (strain P19)</name>
    <name type="common">Amoeba</name>
    <dbReference type="NCBI Taxonomy" id="1076696"/>
    <lineage>
        <taxon>Eukaryota</taxon>
        <taxon>Amoebozoa</taxon>
        <taxon>Evosea</taxon>
        <taxon>Archamoebae</taxon>
        <taxon>Mastigamoebida</taxon>
        <taxon>Entamoebidae</taxon>
        <taxon>Entamoeba</taxon>
    </lineage>
</organism>
<dbReference type="SUPFAM" id="SSF56112">
    <property type="entry name" value="Protein kinase-like (PK-like)"/>
    <property type="match status" value="1"/>
</dbReference>
<evidence type="ECO:0000313" key="9">
    <source>
        <dbReference type="Proteomes" id="UP000006769"/>
    </source>
</evidence>
<comment type="similarity">
    <text evidence="1">Belongs to the protein kinase superfamily. Alpha-type protein kinase family. ALPK subfamily.</text>
</comment>
<dbReference type="OMA" id="QKPEYQI"/>
<dbReference type="OrthoDB" id="301415at2759"/>
<dbReference type="AlphaFoldDB" id="K2HC76"/>
<dbReference type="VEuPathDB" id="AmoebaDB:ENU1_094950"/>
<protein>
    <submittedName>
        <fullName evidence="8">MHCK/EF2 kinase domain family protein</fullName>
    </submittedName>
</protein>
<dbReference type="InterPro" id="IPR004166">
    <property type="entry name" value="a-kinase_dom"/>
</dbReference>
<evidence type="ECO:0000256" key="4">
    <source>
        <dbReference type="ARBA" id="ARBA00022741"/>
    </source>
</evidence>
<dbReference type="FunFam" id="3.20.200.10:FF:000007">
    <property type="entry name" value="Elongation factor 2 kinase, putative"/>
    <property type="match status" value="1"/>
</dbReference>
<evidence type="ECO:0000313" key="8">
    <source>
        <dbReference type="EMBL" id="EKE40314.1"/>
    </source>
</evidence>
<keyword evidence="6" id="KW-0067">ATP-binding</keyword>
<dbReference type="RefSeq" id="XP_008857350.1">
    <property type="nucleotide sequence ID" value="XM_008859128.1"/>
</dbReference>
<dbReference type="EMBL" id="JH926767">
    <property type="protein sequence ID" value="EKE40314.1"/>
    <property type="molecule type" value="Genomic_DNA"/>
</dbReference>
<evidence type="ECO:0000256" key="6">
    <source>
        <dbReference type="ARBA" id="ARBA00022840"/>
    </source>
</evidence>
<dbReference type="Pfam" id="PF02816">
    <property type="entry name" value="Alpha_kinase"/>
    <property type="match status" value="1"/>
</dbReference>
<accession>K2HC76</accession>
<dbReference type="PROSITE" id="PS51158">
    <property type="entry name" value="ALPHA_KINASE"/>
    <property type="match status" value="1"/>
</dbReference>
<dbReference type="Gene3D" id="3.20.200.10">
    <property type="entry name" value="MHCK/EF2 kinase"/>
    <property type="match status" value="1"/>
</dbReference>
<dbReference type="GO" id="GO:0004674">
    <property type="term" value="F:protein serine/threonine kinase activity"/>
    <property type="evidence" value="ECO:0007669"/>
    <property type="project" value="UniProtKB-KW"/>
</dbReference>
<proteinExistence type="inferred from homology"/>
<dbReference type="PANTHER" id="PTHR45992">
    <property type="entry name" value="EUKARYOTIC ELONGATION FACTOR 2 KINASE-RELATED"/>
    <property type="match status" value="1"/>
</dbReference>
<name>K2HC76_ENTNP</name>
<dbReference type="CDD" id="cd04515">
    <property type="entry name" value="Alpha_kinase"/>
    <property type="match status" value="1"/>
</dbReference>
<keyword evidence="4" id="KW-0547">Nucleotide-binding</keyword>
<dbReference type="InterPro" id="IPR051852">
    <property type="entry name" value="Alpha-type_PK"/>
</dbReference>
<evidence type="ECO:0000256" key="5">
    <source>
        <dbReference type="ARBA" id="ARBA00022777"/>
    </source>
</evidence>
<keyword evidence="3" id="KW-0808">Transferase</keyword>
<keyword evidence="5 8" id="KW-0418">Kinase</keyword>
<sequence>MESDFNDISKEQFEESIVRMKTYESIATIYSGKKKQQKPEYQIISYLNSIENEGKDKVSDIIFIVERNSQKNINIINEKIITLIKRYSTMRFGFIQYYIDEFNRLCCSHPQFIEYEKFNIEEYTKCFIDESYNKENILQIPFNDIITKVINVDWRIKKDGKKVIIWFDKSPININKQTKEIMEQDNFIIDQFFVFITQKYDNKYQQQFNEETIHCKKIQHICWNKFNLNECLINKLWFNKLLDIDIKNTLFDDKLNDLRIYINERLMNQEKETMNGITISIPKSYIISDKCYKSYGVSTTVEVQPSQLQVDLKCSGLGRFKIMHQGLLNNTEEVAVKYDHDIINNTFDNYIGILESYSVTKKFLSEFNLINASSIECVNIKLFVPTTIPLLKKIYTISEIRQFIKGKNIFLIEPLLKEQFTYWNKNDGRVNLENYSASLNCFSHFTYVRSGRRLLISDIQGVIHEQKYLLTDMAIHHEMSCRFGCSGDNHRFNGMNKFLQKHICNNVCFKLKLNGIDTFEADEEAETKCYITTISQ</sequence>
<gene>
    <name evidence="8" type="ORF">ENU1_094950</name>
</gene>
<feature type="domain" description="Alpha-type protein kinase" evidence="7">
    <location>
        <begin position="284"/>
        <end position="516"/>
    </location>
</feature>
<dbReference type="SMART" id="SM00811">
    <property type="entry name" value="Alpha_kinase"/>
    <property type="match status" value="1"/>
</dbReference>
<keyword evidence="2" id="KW-0723">Serine/threonine-protein kinase</keyword>